<accession>A0A4Y7IN17</accession>
<keyword evidence="4 7" id="KW-0812">Transmembrane</keyword>
<keyword evidence="8" id="KW-0175">Coiled coil</keyword>
<dbReference type="GO" id="GO:0005886">
    <property type="term" value="C:plasma membrane"/>
    <property type="evidence" value="ECO:0007669"/>
    <property type="project" value="UniProtKB-SubCell"/>
</dbReference>
<feature type="coiled-coil region" evidence="8">
    <location>
        <begin position="155"/>
        <end position="182"/>
    </location>
</feature>
<protein>
    <recommendedName>
        <fullName evidence="7">CASP-like protein</fullName>
    </recommendedName>
</protein>
<keyword evidence="6 7" id="KW-0472">Membrane</keyword>
<reference evidence="11 12" key="1">
    <citation type="journal article" date="2018" name="Science">
        <title>The opium poppy genome and morphinan production.</title>
        <authorList>
            <person name="Guo L."/>
            <person name="Winzer T."/>
            <person name="Yang X."/>
            <person name="Li Y."/>
            <person name="Ning Z."/>
            <person name="He Z."/>
            <person name="Teodor R."/>
            <person name="Lu Y."/>
            <person name="Bowser T.A."/>
            <person name="Graham I.A."/>
            <person name="Ye K."/>
        </authorList>
    </citation>
    <scope>NUCLEOTIDE SEQUENCE [LARGE SCALE GENOMIC DNA]</scope>
    <source>
        <strain evidence="12">cv. HN1</strain>
        <tissue evidence="11">Leaves</tissue>
    </source>
</reference>
<dbReference type="Gene3D" id="3.30.190.20">
    <property type="match status" value="1"/>
</dbReference>
<evidence type="ECO:0000256" key="2">
    <source>
        <dbReference type="ARBA" id="ARBA00007651"/>
    </source>
</evidence>
<evidence type="ECO:0000256" key="1">
    <source>
        <dbReference type="ARBA" id="ARBA00004651"/>
    </source>
</evidence>
<dbReference type="EMBL" id="CM010716">
    <property type="protein sequence ID" value="RZC49516.1"/>
    <property type="molecule type" value="Genomic_DNA"/>
</dbReference>
<evidence type="ECO:0000256" key="5">
    <source>
        <dbReference type="ARBA" id="ARBA00022989"/>
    </source>
</evidence>
<feature type="domain" description="Casparian strip membrane protein" evidence="10">
    <location>
        <begin position="222"/>
        <end position="274"/>
    </location>
</feature>
<comment type="similarity">
    <text evidence="2 7">Belongs to the Casparian strip membrane proteins (CASP) family.</text>
</comment>
<evidence type="ECO:0000313" key="12">
    <source>
        <dbReference type="Proteomes" id="UP000316621"/>
    </source>
</evidence>
<dbReference type="AlphaFoldDB" id="A0A4Y7IN17"/>
<evidence type="ECO:0000256" key="3">
    <source>
        <dbReference type="ARBA" id="ARBA00022475"/>
    </source>
</evidence>
<evidence type="ECO:0000259" key="10">
    <source>
        <dbReference type="Pfam" id="PF04535"/>
    </source>
</evidence>
<feature type="transmembrane region" description="Helical" evidence="7">
    <location>
        <begin position="264"/>
        <end position="284"/>
    </location>
</feature>
<sequence length="321" mass="34922">MFVDASLGQWSSSAGCGIVFYRANGLFGAARCWKTRVESILEAEAQALLAVVRYLTRGDSGVDEIMETLEDFKTAVKSTNKLCVVMLDTVGPELQAVNKSERWIALKAESSVVLTPDQDKEATSDLLPGNYDGIAKAQSVGPVGLDHMDVEGLKRLNKNKKLESLESKVNEIKAMVKFQLKKVLFMGVAVGNLGMEEKQIFQNVQLSVNFLESLLKKNWQNVVTYVILAAESVSTEVVYLANKGDAAVTWSEACGSYGGFCKKATVSIGIIFSVVGFYVILSLISSYRLFSKYDAPSISSTAASSYPKNKQDQEMAAAFPA</sequence>
<evidence type="ECO:0000256" key="7">
    <source>
        <dbReference type="RuleBase" id="RU361233"/>
    </source>
</evidence>
<dbReference type="Proteomes" id="UP000316621">
    <property type="component" value="Chromosome 2"/>
</dbReference>
<evidence type="ECO:0000256" key="8">
    <source>
        <dbReference type="SAM" id="Coils"/>
    </source>
</evidence>
<evidence type="ECO:0000313" key="11">
    <source>
        <dbReference type="EMBL" id="RZC49516.1"/>
    </source>
</evidence>
<name>A0A4Y7IN17_PAPSO</name>
<proteinExistence type="inferred from homology"/>
<comment type="subcellular location">
    <subcellularLocation>
        <location evidence="1 7">Cell membrane</location>
        <topology evidence="1 7">Multi-pass membrane protein</topology>
    </subcellularLocation>
</comment>
<keyword evidence="5 7" id="KW-1133">Transmembrane helix</keyword>
<dbReference type="STRING" id="3469.A0A4Y7IN17"/>
<comment type="subunit">
    <text evidence="7">Homodimer and heterodimers.</text>
</comment>
<dbReference type="InterPro" id="IPR023674">
    <property type="entry name" value="Ribosomal_uL1-like"/>
</dbReference>
<keyword evidence="3 7" id="KW-1003">Cell membrane</keyword>
<keyword evidence="12" id="KW-1185">Reference proteome</keyword>
<organism evidence="11 12">
    <name type="scientific">Papaver somniferum</name>
    <name type="common">Opium poppy</name>
    <dbReference type="NCBI Taxonomy" id="3469"/>
    <lineage>
        <taxon>Eukaryota</taxon>
        <taxon>Viridiplantae</taxon>
        <taxon>Streptophyta</taxon>
        <taxon>Embryophyta</taxon>
        <taxon>Tracheophyta</taxon>
        <taxon>Spermatophyta</taxon>
        <taxon>Magnoliopsida</taxon>
        <taxon>Ranunculales</taxon>
        <taxon>Papaveraceae</taxon>
        <taxon>Papaveroideae</taxon>
        <taxon>Papaver</taxon>
    </lineage>
</organism>
<gene>
    <name evidence="11" type="ORF">C5167_017938</name>
</gene>
<dbReference type="InterPro" id="IPR006702">
    <property type="entry name" value="CASP_dom"/>
</dbReference>
<dbReference type="Gramene" id="RZC49516">
    <property type="protein sequence ID" value="RZC49516"/>
    <property type="gene ID" value="C5167_017938"/>
</dbReference>
<dbReference type="Pfam" id="PF04535">
    <property type="entry name" value="CASP_dom"/>
    <property type="match status" value="1"/>
</dbReference>
<evidence type="ECO:0000256" key="4">
    <source>
        <dbReference type="ARBA" id="ARBA00022692"/>
    </source>
</evidence>
<feature type="compositionally biased region" description="Polar residues" evidence="9">
    <location>
        <begin position="299"/>
        <end position="308"/>
    </location>
</feature>
<evidence type="ECO:0000256" key="9">
    <source>
        <dbReference type="SAM" id="MobiDB-lite"/>
    </source>
</evidence>
<dbReference type="SUPFAM" id="SSF56808">
    <property type="entry name" value="Ribosomal protein L1"/>
    <property type="match status" value="1"/>
</dbReference>
<comment type="caution">
    <text evidence="7">Lacks conserved residue(s) required for the propagation of feature annotation.</text>
</comment>
<evidence type="ECO:0000256" key="6">
    <source>
        <dbReference type="ARBA" id="ARBA00023136"/>
    </source>
</evidence>
<feature type="region of interest" description="Disordered" evidence="9">
    <location>
        <begin position="299"/>
        <end position="321"/>
    </location>
</feature>